<dbReference type="InterPro" id="IPR005106">
    <property type="entry name" value="Asp/hSer_DH_NAD-bd"/>
</dbReference>
<dbReference type="InterPro" id="IPR045865">
    <property type="entry name" value="ACT-like_dom_sf"/>
</dbReference>
<evidence type="ECO:0000256" key="11">
    <source>
        <dbReference type="ARBA" id="ARBA00023053"/>
    </source>
</evidence>
<comment type="catalytic activity">
    <reaction evidence="15">
        <text>L-homoserine + NAD(+) = L-aspartate 4-semialdehyde + NADH + H(+)</text>
        <dbReference type="Rhea" id="RHEA:15757"/>
        <dbReference type="ChEBI" id="CHEBI:15378"/>
        <dbReference type="ChEBI" id="CHEBI:57476"/>
        <dbReference type="ChEBI" id="CHEBI:57540"/>
        <dbReference type="ChEBI" id="CHEBI:57945"/>
        <dbReference type="ChEBI" id="CHEBI:537519"/>
        <dbReference type="EC" id="1.1.1.3"/>
    </reaction>
    <physiologicalReaction direction="right-to-left" evidence="15">
        <dbReference type="Rhea" id="RHEA:15759"/>
    </physiologicalReaction>
</comment>
<dbReference type="SUPFAM" id="SSF51735">
    <property type="entry name" value="NAD(P)-binding Rossmann-fold domains"/>
    <property type="match status" value="1"/>
</dbReference>
<dbReference type="Pfam" id="PF01842">
    <property type="entry name" value="ACT"/>
    <property type="match status" value="1"/>
</dbReference>
<keyword evidence="7 18" id="KW-0028">Amino-acid biosynthesis</keyword>
<comment type="pathway">
    <text evidence="2 18">Amino-acid biosynthesis; L-threonine biosynthesis; L-threonine from L-aspartate: step 3/5.</text>
</comment>
<dbReference type="AlphaFoldDB" id="A0A921MDZ7"/>
<accession>A0A921MDZ7</accession>
<reference evidence="21" key="1">
    <citation type="journal article" date="2021" name="PeerJ">
        <title>Extensive microbial diversity within the chicken gut microbiome revealed by metagenomics and culture.</title>
        <authorList>
            <person name="Gilroy R."/>
            <person name="Ravi A."/>
            <person name="Getino M."/>
            <person name="Pursley I."/>
            <person name="Horton D.L."/>
            <person name="Alikhan N.F."/>
            <person name="Baker D."/>
            <person name="Gharbi K."/>
            <person name="Hall N."/>
            <person name="Watson M."/>
            <person name="Adriaenssens E.M."/>
            <person name="Foster-Nyarko E."/>
            <person name="Jarju S."/>
            <person name="Secka A."/>
            <person name="Antonio M."/>
            <person name="Oren A."/>
            <person name="Chaudhuri R.R."/>
            <person name="La Ragione R."/>
            <person name="Hildebrand F."/>
            <person name="Pallen M.J."/>
        </authorList>
    </citation>
    <scope>NUCLEOTIDE SEQUENCE</scope>
    <source>
        <strain evidence="21">ChiGjej5B5-7349</strain>
    </source>
</reference>
<dbReference type="GO" id="GO:0004412">
    <property type="term" value="F:homoserine dehydrogenase activity"/>
    <property type="evidence" value="ECO:0007669"/>
    <property type="project" value="UniProtKB-EC"/>
</dbReference>
<feature type="domain" description="ACT" evidence="20">
    <location>
        <begin position="352"/>
        <end position="432"/>
    </location>
</feature>
<keyword evidence="11" id="KW-0915">Sodium</keyword>
<evidence type="ECO:0000256" key="10">
    <source>
        <dbReference type="ARBA" id="ARBA00023002"/>
    </source>
</evidence>
<reference evidence="21" key="2">
    <citation type="submission" date="2021-09" db="EMBL/GenBank/DDBJ databases">
        <authorList>
            <person name="Gilroy R."/>
        </authorList>
    </citation>
    <scope>NUCLEOTIDE SEQUENCE</scope>
    <source>
        <strain evidence="21">ChiGjej5B5-7349</strain>
    </source>
</reference>
<evidence type="ECO:0000256" key="12">
    <source>
        <dbReference type="ARBA" id="ARBA00023167"/>
    </source>
</evidence>
<keyword evidence="12 18" id="KW-0486">Methionine biosynthesis</keyword>
<keyword evidence="10 18" id="KW-0560">Oxidoreductase</keyword>
<comment type="cofactor">
    <cofactor evidence="1">
        <name>a metal cation</name>
        <dbReference type="ChEBI" id="CHEBI:25213"/>
    </cofactor>
</comment>
<dbReference type="InterPro" id="IPR016204">
    <property type="entry name" value="HDH"/>
</dbReference>
<evidence type="ECO:0000256" key="7">
    <source>
        <dbReference type="ARBA" id="ARBA00022605"/>
    </source>
</evidence>
<dbReference type="PANTHER" id="PTHR43331:SF1">
    <property type="entry name" value="HOMOSERINE DEHYDROGENASE"/>
    <property type="match status" value="1"/>
</dbReference>
<dbReference type="PROSITE" id="PS01042">
    <property type="entry name" value="HOMOSER_DHGENASE"/>
    <property type="match status" value="1"/>
</dbReference>
<feature type="binding site" evidence="17">
    <location>
        <begin position="9"/>
        <end position="16"/>
    </location>
    <ligand>
        <name>NADP(+)</name>
        <dbReference type="ChEBI" id="CHEBI:58349"/>
    </ligand>
</feature>
<dbReference type="CDD" id="cd04881">
    <property type="entry name" value="ACT_HSDH-Hom"/>
    <property type="match status" value="1"/>
</dbReference>
<evidence type="ECO:0000256" key="1">
    <source>
        <dbReference type="ARBA" id="ARBA00001920"/>
    </source>
</evidence>
<proteinExistence type="inferred from homology"/>
<evidence type="ECO:0000256" key="2">
    <source>
        <dbReference type="ARBA" id="ARBA00005056"/>
    </source>
</evidence>
<dbReference type="Gene3D" id="3.40.50.720">
    <property type="entry name" value="NAD(P)-binding Rossmann-like Domain"/>
    <property type="match status" value="1"/>
</dbReference>
<dbReference type="PIRSF" id="PIRSF000098">
    <property type="entry name" value="Homoser_dehydrog"/>
    <property type="match status" value="1"/>
</dbReference>
<evidence type="ECO:0000256" key="9">
    <source>
        <dbReference type="ARBA" id="ARBA00022857"/>
    </source>
</evidence>
<evidence type="ECO:0000256" key="17">
    <source>
        <dbReference type="PIRSR" id="PIRSR000098-2"/>
    </source>
</evidence>
<comment type="function">
    <text evidence="13">Catalyzes the conversion of L-aspartate-beta-semialdehyde (L-Asa) to L-homoserine (L-Hse), the third step in the biosynthesis of threonine and methionine from aspartate.</text>
</comment>
<dbReference type="PANTHER" id="PTHR43331">
    <property type="entry name" value="HOMOSERINE DEHYDROGENASE"/>
    <property type="match status" value="1"/>
</dbReference>
<comment type="pathway">
    <text evidence="3 18">Amino-acid biosynthesis; L-methionine biosynthesis via de novo pathway; L-homoserine from L-aspartate: step 3/3.</text>
</comment>
<dbReference type="FunFam" id="3.30.360.10:FF:000005">
    <property type="entry name" value="Homoserine dehydrogenase"/>
    <property type="match status" value="1"/>
</dbReference>
<dbReference type="GO" id="GO:0050661">
    <property type="term" value="F:NADP binding"/>
    <property type="evidence" value="ECO:0007669"/>
    <property type="project" value="InterPro"/>
</dbReference>
<evidence type="ECO:0000256" key="19">
    <source>
        <dbReference type="RuleBase" id="RU004171"/>
    </source>
</evidence>
<dbReference type="PROSITE" id="PS51671">
    <property type="entry name" value="ACT"/>
    <property type="match status" value="1"/>
</dbReference>
<protein>
    <recommendedName>
        <fullName evidence="6 18">Homoserine dehydrogenase</fullName>
        <ecNumber evidence="5 18">1.1.1.3</ecNumber>
    </recommendedName>
</protein>
<evidence type="ECO:0000313" key="22">
    <source>
        <dbReference type="Proteomes" id="UP000784435"/>
    </source>
</evidence>
<evidence type="ECO:0000256" key="5">
    <source>
        <dbReference type="ARBA" id="ARBA00013213"/>
    </source>
</evidence>
<keyword evidence="9 17" id="KW-0521">NADP</keyword>
<dbReference type="Pfam" id="PF00742">
    <property type="entry name" value="Homoserine_dh"/>
    <property type="match status" value="1"/>
</dbReference>
<feature type="active site" description="Proton donor" evidence="16">
    <location>
        <position position="202"/>
    </location>
</feature>
<evidence type="ECO:0000256" key="13">
    <source>
        <dbReference type="ARBA" id="ARBA00044930"/>
    </source>
</evidence>
<dbReference type="InterPro" id="IPR019811">
    <property type="entry name" value="HDH_CS"/>
</dbReference>
<name>A0A921MDZ7_9MICO</name>
<evidence type="ECO:0000259" key="20">
    <source>
        <dbReference type="PROSITE" id="PS51671"/>
    </source>
</evidence>
<evidence type="ECO:0000256" key="14">
    <source>
        <dbReference type="ARBA" id="ARBA00048841"/>
    </source>
</evidence>
<evidence type="ECO:0000256" key="18">
    <source>
        <dbReference type="RuleBase" id="RU000579"/>
    </source>
</evidence>
<evidence type="ECO:0000256" key="4">
    <source>
        <dbReference type="ARBA" id="ARBA00006753"/>
    </source>
</evidence>
<evidence type="ECO:0000256" key="3">
    <source>
        <dbReference type="ARBA" id="ARBA00005062"/>
    </source>
</evidence>
<evidence type="ECO:0000256" key="8">
    <source>
        <dbReference type="ARBA" id="ARBA00022697"/>
    </source>
</evidence>
<evidence type="ECO:0000256" key="15">
    <source>
        <dbReference type="ARBA" id="ARBA00049031"/>
    </source>
</evidence>
<evidence type="ECO:0000256" key="6">
    <source>
        <dbReference type="ARBA" id="ARBA00013376"/>
    </source>
</evidence>
<feature type="binding site" evidence="17">
    <location>
        <position position="187"/>
    </location>
    <ligand>
        <name>L-homoserine</name>
        <dbReference type="ChEBI" id="CHEBI:57476"/>
    </ligand>
</feature>
<comment type="similarity">
    <text evidence="4 19">Belongs to the homoserine dehydrogenase family.</text>
</comment>
<dbReference type="GO" id="GO:0009086">
    <property type="term" value="P:methionine biosynthetic process"/>
    <property type="evidence" value="ECO:0007669"/>
    <property type="project" value="UniProtKB-KW"/>
</dbReference>
<dbReference type="SUPFAM" id="SSF55347">
    <property type="entry name" value="Glyceraldehyde-3-phosphate dehydrogenase-like, C-terminal domain"/>
    <property type="match status" value="1"/>
</dbReference>
<dbReference type="Proteomes" id="UP000784435">
    <property type="component" value="Unassembled WGS sequence"/>
</dbReference>
<dbReference type="InterPro" id="IPR036291">
    <property type="entry name" value="NAD(P)-bd_dom_sf"/>
</dbReference>
<keyword evidence="8 18" id="KW-0791">Threonine biosynthesis</keyword>
<dbReference type="Gene3D" id="3.30.70.260">
    <property type="match status" value="1"/>
</dbReference>
<evidence type="ECO:0000256" key="16">
    <source>
        <dbReference type="PIRSR" id="PIRSR000098-1"/>
    </source>
</evidence>
<feature type="binding site" evidence="17">
    <location>
        <position position="102"/>
    </location>
    <ligand>
        <name>NADPH</name>
        <dbReference type="ChEBI" id="CHEBI:57783"/>
    </ligand>
</feature>
<comment type="catalytic activity">
    <reaction evidence="14">
        <text>L-homoserine + NADP(+) = L-aspartate 4-semialdehyde + NADPH + H(+)</text>
        <dbReference type="Rhea" id="RHEA:15761"/>
        <dbReference type="ChEBI" id="CHEBI:15378"/>
        <dbReference type="ChEBI" id="CHEBI:57476"/>
        <dbReference type="ChEBI" id="CHEBI:57783"/>
        <dbReference type="ChEBI" id="CHEBI:58349"/>
        <dbReference type="ChEBI" id="CHEBI:537519"/>
        <dbReference type="EC" id="1.1.1.3"/>
    </reaction>
    <physiologicalReaction direction="right-to-left" evidence="14">
        <dbReference type="Rhea" id="RHEA:15763"/>
    </physiologicalReaction>
</comment>
<dbReference type="EMBL" id="DYUK01000163">
    <property type="protein sequence ID" value="HJG80300.1"/>
    <property type="molecule type" value="Genomic_DNA"/>
</dbReference>
<dbReference type="Pfam" id="PF03447">
    <property type="entry name" value="NAD_binding_3"/>
    <property type="match status" value="1"/>
</dbReference>
<gene>
    <name evidence="21" type="ORF">K8V08_07795</name>
</gene>
<dbReference type="SUPFAM" id="SSF55021">
    <property type="entry name" value="ACT-like"/>
    <property type="match status" value="1"/>
</dbReference>
<comment type="caution">
    <text evidence="21">The sequence shown here is derived from an EMBL/GenBank/DDBJ whole genome shotgun (WGS) entry which is preliminary data.</text>
</comment>
<dbReference type="InterPro" id="IPR002912">
    <property type="entry name" value="ACT_dom"/>
</dbReference>
<dbReference type="NCBIfam" id="NF004976">
    <property type="entry name" value="PRK06349.1"/>
    <property type="match status" value="1"/>
</dbReference>
<dbReference type="InterPro" id="IPR001342">
    <property type="entry name" value="HDH_cat"/>
</dbReference>
<sequence length="436" mass="45089">MQKLTIALLGGGVVGSEVARALLTQSDTLAARVGARLELSGVLVRDASRPRDGIPQELLSTDPEAVVAGADIVVELMGGIEPARTRILSALSSGASVVTANKALLAQHFPELITAADDAGVRIEYEAAVAGAIPIVRPLSVSLAGDRIQRVMGIVNGTTNYILDQMSKEGWDFDTALATAQELGFAEADPTADIEGHDAAAKAAIIASLAFQVPVSLDDVHVEGITGVSADMISTAADQGFTIKLLAICERVTGQDGEEAVSARVYPALVQDDHPLASVSGAFNAVFVEADAAGSLMFYGQGAGGAPTSSAVLGDIVSVARRKVLGGRGQMPQQVRESGSILPIARVTTRYQLTLEVFDRPGVLLRVAEVVATEGVSIELVQQTRLEDTAADGTPRAKLVIATHSALESSLAATVDSLAALEVVESVKSVLRIEGA</sequence>
<dbReference type="Gene3D" id="3.30.360.10">
    <property type="entry name" value="Dihydrodipicolinate Reductase, domain 2"/>
    <property type="match status" value="1"/>
</dbReference>
<dbReference type="EC" id="1.1.1.3" evidence="5 18"/>
<evidence type="ECO:0000313" key="21">
    <source>
        <dbReference type="EMBL" id="HJG80300.1"/>
    </source>
</evidence>
<organism evidence="21 22">
    <name type="scientific">Brevibacterium senegalense</name>
    <dbReference type="NCBI Taxonomy" id="1033736"/>
    <lineage>
        <taxon>Bacteria</taxon>
        <taxon>Bacillati</taxon>
        <taxon>Actinomycetota</taxon>
        <taxon>Actinomycetes</taxon>
        <taxon>Micrococcales</taxon>
        <taxon>Brevibacteriaceae</taxon>
        <taxon>Brevibacterium</taxon>
    </lineage>
</organism>
<dbReference type="GO" id="GO:0009088">
    <property type="term" value="P:threonine biosynthetic process"/>
    <property type="evidence" value="ECO:0007669"/>
    <property type="project" value="UniProtKB-KW"/>
</dbReference>